<evidence type="ECO:0000313" key="3">
    <source>
        <dbReference type="Proteomes" id="UP000281738"/>
    </source>
</evidence>
<dbReference type="EMBL" id="RKHO01000001">
    <property type="protein sequence ID" value="ROR90223.1"/>
    <property type="molecule type" value="Genomic_DNA"/>
</dbReference>
<dbReference type="InterPro" id="IPR021139">
    <property type="entry name" value="NYN"/>
</dbReference>
<keyword evidence="3" id="KW-1185">Reference proteome</keyword>
<dbReference type="GO" id="GO:0004540">
    <property type="term" value="F:RNA nuclease activity"/>
    <property type="evidence" value="ECO:0007669"/>
    <property type="project" value="InterPro"/>
</dbReference>
<feature type="domain" description="NYN" evidence="1">
    <location>
        <begin position="12"/>
        <end position="134"/>
    </location>
</feature>
<comment type="caution">
    <text evidence="2">The sequence shown here is derived from an EMBL/GenBank/DDBJ whole genome shotgun (WGS) entry which is preliminary data.</text>
</comment>
<organism evidence="2 3">
    <name type="scientific">Nocardioides aurantiacus</name>
    <dbReference type="NCBI Taxonomy" id="86796"/>
    <lineage>
        <taxon>Bacteria</taxon>
        <taxon>Bacillati</taxon>
        <taxon>Actinomycetota</taxon>
        <taxon>Actinomycetes</taxon>
        <taxon>Propionibacteriales</taxon>
        <taxon>Nocardioidaceae</taxon>
        <taxon>Nocardioides</taxon>
    </lineage>
</organism>
<dbReference type="RefSeq" id="WP_123389408.1">
    <property type="nucleotide sequence ID" value="NZ_RKHO01000001.1"/>
</dbReference>
<sequence>MSGGGSESARTTYVLVDGENIDATLGASVFGRRPNPEERPRWERLLTYAEAQWGQPVSGLFFLAVKDELPMSFVQALISIGYRPVPLRGGPAEKVVDIAIQRTLEALRDRDDDVVLVSNDGDFIPQMEQLVGTRRVGQMAFQEFRNAGFRALEARGLEFLDLEYDVNAFKTRLPRIRVLAIEEFDPADFL</sequence>
<dbReference type="Pfam" id="PF01936">
    <property type="entry name" value="NYN"/>
    <property type="match status" value="1"/>
</dbReference>
<proteinExistence type="predicted"/>
<accession>A0A3N2CRP5</accession>
<name>A0A3N2CRP5_9ACTN</name>
<evidence type="ECO:0000259" key="1">
    <source>
        <dbReference type="Pfam" id="PF01936"/>
    </source>
</evidence>
<evidence type="ECO:0000313" key="2">
    <source>
        <dbReference type="EMBL" id="ROR90223.1"/>
    </source>
</evidence>
<gene>
    <name evidence="2" type="ORF">EDD33_1058</name>
</gene>
<reference evidence="2 3" key="1">
    <citation type="submission" date="2018-11" db="EMBL/GenBank/DDBJ databases">
        <title>Sequencing the genomes of 1000 actinobacteria strains.</title>
        <authorList>
            <person name="Klenk H.-P."/>
        </authorList>
    </citation>
    <scope>NUCLEOTIDE SEQUENCE [LARGE SCALE GENOMIC DNA]</scope>
    <source>
        <strain evidence="2 3">DSM 12652</strain>
    </source>
</reference>
<dbReference type="AlphaFoldDB" id="A0A3N2CRP5"/>
<dbReference type="OrthoDB" id="4772393at2"/>
<dbReference type="Proteomes" id="UP000281738">
    <property type="component" value="Unassembled WGS sequence"/>
</dbReference>
<protein>
    <recommendedName>
        <fullName evidence="1">NYN domain-containing protein</fullName>
    </recommendedName>
</protein>
<dbReference type="Gene3D" id="3.40.50.1010">
    <property type="entry name" value="5'-nuclease"/>
    <property type="match status" value="1"/>
</dbReference>